<sequence>MRGSSSTYDAIIVGSGACGAWAAKELTEGGMNVVLLEAGRNLDIARDFPDGAKLRGMGIVGRVRSAIQGQHVQARCPPFSETTKQFYVNDKENPYTTERGNPFLWFRAGNSAADFTPGAGRYTACRITS</sequence>
<dbReference type="EMBL" id="JAOB01000029">
    <property type="protein sequence ID" value="EUA56838.1"/>
    <property type="molecule type" value="Genomic_DNA"/>
</dbReference>
<reference evidence="1" key="1">
    <citation type="submission" date="2014-01" db="EMBL/GenBank/DDBJ databases">
        <authorList>
            <person name="Brown-Elliot B."/>
            <person name="Wallace R."/>
            <person name="Lenaerts A."/>
            <person name="Ordway D."/>
            <person name="DeGroote M.A."/>
            <person name="Parker T."/>
            <person name="Sizemore C."/>
            <person name="Tallon L.J."/>
            <person name="Sadzewicz L.K."/>
            <person name="Sengamalay N."/>
            <person name="Fraser C.M."/>
            <person name="Hine E."/>
            <person name="Shefchek K.A."/>
            <person name="Das S.P."/>
            <person name="Tettelin H."/>
        </authorList>
    </citation>
    <scope>NUCLEOTIDE SEQUENCE [LARGE SCALE GENOMIC DNA]</scope>
    <source>
        <strain evidence="1">4042</strain>
    </source>
</reference>
<name>X8CN22_MYCXE</name>
<dbReference type="InterPro" id="IPR036188">
    <property type="entry name" value="FAD/NAD-bd_sf"/>
</dbReference>
<organism evidence="1">
    <name type="scientific">Mycobacterium xenopi 4042</name>
    <dbReference type="NCBI Taxonomy" id="1299334"/>
    <lineage>
        <taxon>Bacteria</taxon>
        <taxon>Bacillati</taxon>
        <taxon>Actinomycetota</taxon>
        <taxon>Actinomycetes</taxon>
        <taxon>Mycobacteriales</taxon>
        <taxon>Mycobacteriaceae</taxon>
        <taxon>Mycobacterium</taxon>
    </lineage>
</organism>
<dbReference type="SUPFAM" id="SSF51905">
    <property type="entry name" value="FAD/NAD(P)-binding domain"/>
    <property type="match status" value="2"/>
</dbReference>
<dbReference type="PATRIC" id="fig|1299334.3.peg.2975"/>
<protein>
    <submittedName>
        <fullName evidence="1">FAD binding domain protein</fullName>
    </submittedName>
</protein>
<dbReference type="Gene3D" id="3.50.50.60">
    <property type="entry name" value="FAD/NAD(P)-binding domain"/>
    <property type="match status" value="1"/>
</dbReference>
<comment type="caution">
    <text evidence="1">The sequence shown here is derived from an EMBL/GenBank/DDBJ whole genome shotgun (WGS) entry which is preliminary data.</text>
</comment>
<dbReference type="AlphaFoldDB" id="X8CN22"/>
<accession>X8CN22</accession>
<proteinExistence type="predicted"/>
<evidence type="ECO:0000313" key="1">
    <source>
        <dbReference type="EMBL" id="EUA56838.1"/>
    </source>
</evidence>
<gene>
    <name evidence="1" type="ORF">I553_8892</name>
</gene>